<proteinExistence type="inferred from homology"/>
<evidence type="ECO:0000313" key="8">
    <source>
        <dbReference type="Proteomes" id="UP000504634"/>
    </source>
</evidence>
<evidence type="ECO:0000256" key="5">
    <source>
        <dbReference type="ARBA" id="ARBA00022912"/>
    </source>
</evidence>
<evidence type="ECO:0000313" key="9">
    <source>
        <dbReference type="RefSeq" id="XP_030370529.1"/>
    </source>
</evidence>
<dbReference type="CDD" id="cd16343">
    <property type="entry name" value="LMWPTP"/>
    <property type="match status" value="1"/>
</dbReference>
<comment type="subcellular location">
    <subcellularLocation>
        <location evidence="1">Cytoplasm</location>
    </subcellularLocation>
</comment>
<dbReference type="PRINTS" id="PR00719">
    <property type="entry name" value="LMWPTPASE"/>
</dbReference>
<dbReference type="InterPro" id="IPR017867">
    <property type="entry name" value="Tyr_phospatase_low_mol_wt"/>
</dbReference>
<name>A0A6J2T3H1_DROLE</name>
<dbReference type="GO" id="GO:0005737">
    <property type="term" value="C:cytoplasm"/>
    <property type="evidence" value="ECO:0007669"/>
    <property type="project" value="UniProtKB-SubCell"/>
</dbReference>
<organism evidence="8 9">
    <name type="scientific">Drosophila lebanonensis</name>
    <name type="common">Fruit fly</name>
    <name type="synonym">Scaptodrosophila lebanonensis</name>
    <dbReference type="NCBI Taxonomy" id="7225"/>
    <lineage>
        <taxon>Eukaryota</taxon>
        <taxon>Metazoa</taxon>
        <taxon>Ecdysozoa</taxon>
        <taxon>Arthropoda</taxon>
        <taxon>Hexapoda</taxon>
        <taxon>Insecta</taxon>
        <taxon>Pterygota</taxon>
        <taxon>Neoptera</taxon>
        <taxon>Endopterygota</taxon>
        <taxon>Diptera</taxon>
        <taxon>Brachycera</taxon>
        <taxon>Muscomorpha</taxon>
        <taxon>Ephydroidea</taxon>
        <taxon>Drosophilidae</taxon>
        <taxon>Scaptodrosophila</taxon>
    </lineage>
</organism>
<dbReference type="AlphaFoldDB" id="A0A6J2T3H1"/>
<comment type="similarity">
    <text evidence="2">Belongs to the low molecular weight phosphotyrosine protein phosphatase family.</text>
</comment>
<dbReference type="Proteomes" id="UP000504634">
    <property type="component" value="Unplaced"/>
</dbReference>
<keyword evidence="3" id="KW-0963">Cytoplasm</keyword>
<dbReference type="GO" id="GO:0004725">
    <property type="term" value="F:protein tyrosine phosphatase activity"/>
    <property type="evidence" value="ECO:0007669"/>
    <property type="project" value="InterPro"/>
</dbReference>
<feature type="active site" description="Nucleophile" evidence="6">
    <location>
        <position position="7"/>
    </location>
</feature>
<evidence type="ECO:0000256" key="3">
    <source>
        <dbReference type="ARBA" id="ARBA00022490"/>
    </source>
</evidence>
<evidence type="ECO:0000256" key="4">
    <source>
        <dbReference type="ARBA" id="ARBA00022801"/>
    </source>
</evidence>
<feature type="active site" description="Nucleophile" evidence="6">
    <location>
        <position position="13"/>
    </location>
</feature>
<feature type="domain" description="Phosphotyrosine protein phosphatase I" evidence="7">
    <location>
        <begin position="1"/>
        <end position="152"/>
    </location>
</feature>
<keyword evidence="8" id="KW-1185">Reference proteome</keyword>
<dbReference type="FunFam" id="3.40.50.2300:FF:000105">
    <property type="entry name" value="Low molecular weight phosphotyrosine protein"/>
    <property type="match status" value="1"/>
</dbReference>
<dbReference type="InterPro" id="IPR036196">
    <property type="entry name" value="Ptyr_pPase_sf"/>
</dbReference>
<evidence type="ECO:0000259" key="7">
    <source>
        <dbReference type="SMART" id="SM00226"/>
    </source>
</evidence>
<dbReference type="SUPFAM" id="SSF52788">
    <property type="entry name" value="Phosphotyrosine protein phosphatases I"/>
    <property type="match status" value="1"/>
</dbReference>
<dbReference type="PANTHER" id="PTHR11717">
    <property type="entry name" value="LOW MOLECULAR WEIGHT PROTEIN TYROSINE PHOSPHATASE"/>
    <property type="match status" value="1"/>
</dbReference>
<dbReference type="OrthoDB" id="3388at2759"/>
<dbReference type="InterPro" id="IPR023485">
    <property type="entry name" value="Ptyr_pPase"/>
</dbReference>
<evidence type="ECO:0000256" key="6">
    <source>
        <dbReference type="PIRSR" id="PIRSR617867-1"/>
    </source>
</evidence>
<keyword evidence="5" id="KW-0904">Protein phosphatase</keyword>
<dbReference type="SMART" id="SM00226">
    <property type="entry name" value="LMWPc"/>
    <property type="match status" value="1"/>
</dbReference>
<dbReference type="Gene3D" id="3.40.50.2300">
    <property type="match status" value="1"/>
</dbReference>
<dbReference type="GeneID" id="115621123"/>
<reference evidence="9" key="1">
    <citation type="submission" date="2025-08" db="UniProtKB">
        <authorList>
            <consortium name="RefSeq"/>
        </authorList>
    </citation>
    <scope>IDENTIFICATION</scope>
    <source>
        <strain evidence="9">11010-0011.00</strain>
        <tissue evidence="9">Whole body</tissue>
    </source>
</reference>
<dbReference type="RefSeq" id="XP_030370529.1">
    <property type="nucleotide sequence ID" value="XM_030514669.1"/>
</dbReference>
<gene>
    <name evidence="9" type="primary">LOC115621123</name>
</gene>
<dbReference type="PANTHER" id="PTHR11717:SF29">
    <property type="entry name" value="ACID PHOSPHATASE"/>
    <property type="match status" value="1"/>
</dbReference>
<protein>
    <submittedName>
        <fullName evidence="9">Low molecular weight phosphotyrosine protein phosphatase 1</fullName>
    </submittedName>
</protein>
<feature type="active site" description="Proton donor" evidence="6">
    <location>
        <position position="125"/>
    </location>
</feature>
<dbReference type="Pfam" id="PF01451">
    <property type="entry name" value="LMWPc"/>
    <property type="match status" value="1"/>
</dbReference>
<sequence length="160" mass="18417">MNVLFVCLGNTCRSPIAEAILLNLIRIHQLTDWHTDSAALRDWNDGLEPQPRTLQVLRQHGLSTKHLSRMITAQDFYDNDFIFGMDESNMAELQQMANSLNPKPKCQLVLLGSYLGRKEDEIIRDPYFSKGMGGFHAAYLQIKESCENFVQQHKQHKKEL</sequence>
<accession>A0A6J2T3H1</accession>
<evidence type="ECO:0000256" key="2">
    <source>
        <dbReference type="ARBA" id="ARBA00011063"/>
    </source>
</evidence>
<dbReference type="InterPro" id="IPR050438">
    <property type="entry name" value="LMW_PTPase"/>
</dbReference>
<evidence type="ECO:0000256" key="1">
    <source>
        <dbReference type="ARBA" id="ARBA00004496"/>
    </source>
</evidence>
<keyword evidence="4" id="KW-0378">Hydrolase</keyword>